<proteinExistence type="predicted"/>
<keyword evidence="7" id="KW-1185">Reference proteome</keyword>
<keyword evidence="1" id="KW-0540">Nuclease</keyword>
<accession>A0ABN2E460</accession>
<protein>
    <recommendedName>
        <fullName evidence="5">PIN domain-containing protein</fullName>
    </recommendedName>
</protein>
<feature type="domain" description="PIN" evidence="5">
    <location>
        <begin position="5"/>
        <end position="111"/>
    </location>
</feature>
<dbReference type="EMBL" id="BAAAPH010000023">
    <property type="protein sequence ID" value="GAA1595847.1"/>
    <property type="molecule type" value="Genomic_DNA"/>
</dbReference>
<dbReference type="Pfam" id="PF01850">
    <property type="entry name" value="PIN"/>
    <property type="match status" value="1"/>
</dbReference>
<dbReference type="Gene3D" id="3.40.50.1010">
    <property type="entry name" value="5'-nuclease"/>
    <property type="match status" value="1"/>
</dbReference>
<gene>
    <name evidence="6" type="ORF">GCM10009804_60550</name>
</gene>
<evidence type="ECO:0000259" key="5">
    <source>
        <dbReference type="Pfam" id="PF01850"/>
    </source>
</evidence>
<keyword evidence="2" id="KW-0479">Metal-binding</keyword>
<evidence type="ECO:0000256" key="4">
    <source>
        <dbReference type="ARBA" id="ARBA00022842"/>
    </source>
</evidence>
<organism evidence="6 7">
    <name type="scientific">Kribbella hippodromi</name>
    <dbReference type="NCBI Taxonomy" id="434347"/>
    <lineage>
        <taxon>Bacteria</taxon>
        <taxon>Bacillati</taxon>
        <taxon>Actinomycetota</taxon>
        <taxon>Actinomycetes</taxon>
        <taxon>Propionibacteriales</taxon>
        <taxon>Kribbellaceae</taxon>
        <taxon>Kribbella</taxon>
    </lineage>
</organism>
<keyword evidence="3" id="KW-0378">Hydrolase</keyword>
<dbReference type="Proteomes" id="UP001501705">
    <property type="component" value="Unassembled WGS sequence"/>
</dbReference>
<dbReference type="InterPro" id="IPR002716">
    <property type="entry name" value="PIN_dom"/>
</dbReference>
<sequence length="128" mass="13427">MREAVLDSGAVSFFVQSSSRARALAAVLTMEDLWPPVVPSAVLVECLTGHPEKDMKTNRFLKTCDIRTDLSELAARRAAKLRTAAGQGSAVDAIVIAVAEPHGLVLTGDTADLSALAANAVGVRIKTI</sequence>
<dbReference type="InterPro" id="IPR029060">
    <property type="entry name" value="PIN-like_dom_sf"/>
</dbReference>
<evidence type="ECO:0000256" key="1">
    <source>
        <dbReference type="ARBA" id="ARBA00022722"/>
    </source>
</evidence>
<keyword evidence="4" id="KW-0460">Magnesium</keyword>
<reference evidence="6 7" key="1">
    <citation type="journal article" date="2019" name="Int. J. Syst. Evol. Microbiol.">
        <title>The Global Catalogue of Microorganisms (GCM) 10K type strain sequencing project: providing services to taxonomists for standard genome sequencing and annotation.</title>
        <authorList>
            <consortium name="The Broad Institute Genomics Platform"/>
            <consortium name="The Broad Institute Genome Sequencing Center for Infectious Disease"/>
            <person name="Wu L."/>
            <person name="Ma J."/>
        </authorList>
    </citation>
    <scope>NUCLEOTIDE SEQUENCE [LARGE SCALE GENOMIC DNA]</scope>
    <source>
        <strain evidence="6 7">JCM 15572</strain>
    </source>
</reference>
<evidence type="ECO:0000256" key="2">
    <source>
        <dbReference type="ARBA" id="ARBA00022723"/>
    </source>
</evidence>
<dbReference type="SUPFAM" id="SSF88723">
    <property type="entry name" value="PIN domain-like"/>
    <property type="match status" value="1"/>
</dbReference>
<evidence type="ECO:0000256" key="3">
    <source>
        <dbReference type="ARBA" id="ARBA00022801"/>
    </source>
</evidence>
<evidence type="ECO:0000313" key="7">
    <source>
        <dbReference type="Proteomes" id="UP001501705"/>
    </source>
</evidence>
<comment type="caution">
    <text evidence="6">The sequence shown here is derived from an EMBL/GenBank/DDBJ whole genome shotgun (WGS) entry which is preliminary data.</text>
</comment>
<dbReference type="RefSeq" id="WP_344238884.1">
    <property type="nucleotide sequence ID" value="NZ_BAAAPH010000023.1"/>
</dbReference>
<name>A0ABN2E460_9ACTN</name>
<evidence type="ECO:0000313" key="6">
    <source>
        <dbReference type="EMBL" id="GAA1595847.1"/>
    </source>
</evidence>